<name>A0A0D0A715_9AGAM</name>
<evidence type="ECO:0000313" key="2">
    <source>
        <dbReference type="EMBL" id="KIK37386.1"/>
    </source>
</evidence>
<keyword evidence="3" id="KW-1185">Reference proteome</keyword>
<dbReference type="InParanoid" id="A0A0D0A715"/>
<evidence type="ECO:0000313" key="3">
    <source>
        <dbReference type="Proteomes" id="UP000054485"/>
    </source>
</evidence>
<dbReference type="HOGENOM" id="CLU_1846426_0_0_1"/>
<evidence type="ECO:0000256" key="1">
    <source>
        <dbReference type="SAM" id="MobiDB-lite"/>
    </source>
</evidence>
<dbReference type="OrthoDB" id="2399539at2759"/>
<protein>
    <submittedName>
        <fullName evidence="2">Uncharacterized protein</fullName>
    </submittedName>
</protein>
<dbReference type="AlphaFoldDB" id="A0A0D0A715"/>
<reference evidence="3" key="2">
    <citation type="submission" date="2015-01" db="EMBL/GenBank/DDBJ databases">
        <title>Evolutionary Origins and Diversification of the Mycorrhizal Mutualists.</title>
        <authorList>
            <consortium name="DOE Joint Genome Institute"/>
            <consortium name="Mycorrhizal Genomics Consortium"/>
            <person name="Kohler A."/>
            <person name="Kuo A."/>
            <person name="Nagy L.G."/>
            <person name="Floudas D."/>
            <person name="Copeland A."/>
            <person name="Barry K.W."/>
            <person name="Cichocki N."/>
            <person name="Veneault-Fourrey C."/>
            <person name="LaButti K."/>
            <person name="Lindquist E.A."/>
            <person name="Lipzen A."/>
            <person name="Lundell T."/>
            <person name="Morin E."/>
            <person name="Murat C."/>
            <person name="Riley R."/>
            <person name="Ohm R."/>
            <person name="Sun H."/>
            <person name="Tunlid A."/>
            <person name="Henrissat B."/>
            <person name="Grigoriev I.V."/>
            <person name="Hibbett D.S."/>
            <person name="Martin F."/>
        </authorList>
    </citation>
    <scope>NUCLEOTIDE SEQUENCE [LARGE SCALE GENOMIC DNA]</scope>
    <source>
        <strain evidence="3">UH-Slu-Lm8-n1</strain>
    </source>
</reference>
<accession>A0A0D0A715</accession>
<dbReference type="Proteomes" id="UP000054485">
    <property type="component" value="Unassembled WGS sequence"/>
</dbReference>
<organism evidence="2 3">
    <name type="scientific">Suillus luteus UH-Slu-Lm8-n1</name>
    <dbReference type="NCBI Taxonomy" id="930992"/>
    <lineage>
        <taxon>Eukaryota</taxon>
        <taxon>Fungi</taxon>
        <taxon>Dikarya</taxon>
        <taxon>Basidiomycota</taxon>
        <taxon>Agaricomycotina</taxon>
        <taxon>Agaricomycetes</taxon>
        <taxon>Agaricomycetidae</taxon>
        <taxon>Boletales</taxon>
        <taxon>Suillineae</taxon>
        <taxon>Suillaceae</taxon>
        <taxon>Suillus</taxon>
    </lineage>
</organism>
<feature type="compositionally biased region" description="Low complexity" evidence="1">
    <location>
        <begin position="64"/>
        <end position="77"/>
    </location>
</feature>
<gene>
    <name evidence="2" type="ORF">CY34DRAFT_810377</name>
</gene>
<proteinExistence type="predicted"/>
<sequence>MLPNPTSFWSIEDGVSASQANTTSNAPSIKLPMQVHTVWSAPAQCDWQGVDFDVQSIPSPPSSCPSLWSDNSSRSSSPLGTPISATFTSASPLFFSLEETALNSDEIDVSFDDLYQGLTSEWYSLSQSWLDETETVFAQ</sequence>
<feature type="region of interest" description="Disordered" evidence="1">
    <location>
        <begin position="58"/>
        <end position="81"/>
    </location>
</feature>
<dbReference type="EMBL" id="KN835454">
    <property type="protein sequence ID" value="KIK37386.1"/>
    <property type="molecule type" value="Genomic_DNA"/>
</dbReference>
<reference evidence="2 3" key="1">
    <citation type="submission" date="2014-04" db="EMBL/GenBank/DDBJ databases">
        <authorList>
            <consortium name="DOE Joint Genome Institute"/>
            <person name="Kuo A."/>
            <person name="Ruytinx J."/>
            <person name="Rineau F."/>
            <person name="Colpaert J."/>
            <person name="Kohler A."/>
            <person name="Nagy L.G."/>
            <person name="Floudas D."/>
            <person name="Copeland A."/>
            <person name="Barry K.W."/>
            <person name="Cichocki N."/>
            <person name="Veneault-Fourrey C."/>
            <person name="LaButti K."/>
            <person name="Lindquist E.A."/>
            <person name="Lipzen A."/>
            <person name="Lundell T."/>
            <person name="Morin E."/>
            <person name="Murat C."/>
            <person name="Sun H."/>
            <person name="Tunlid A."/>
            <person name="Henrissat B."/>
            <person name="Grigoriev I.V."/>
            <person name="Hibbett D.S."/>
            <person name="Martin F."/>
            <person name="Nordberg H.P."/>
            <person name="Cantor M.N."/>
            <person name="Hua S.X."/>
        </authorList>
    </citation>
    <scope>NUCLEOTIDE SEQUENCE [LARGE SCALE GENOMIC DNA]</scope>
    <source>
        <strain evidence="2 3">UH-Slu-Lm8-n1</strain>
    </source>
</reference>